<dbReference type="SUPFAM" id="SSF46785">
    <property type="entry name" value="Winged helix' DNA-binding domain"/>
    <property type="match status" value="1"/>
</dbReference>
<dbReference type="GO" id="GO:0006355">
    <property type="term" value="P:regulation of DNA-templated transcription"/>
    <property type="evidence" value="ECO:0007669"/>
    <property type="project" value="UniProtKB-ARBA"/>
</dbReference>
<evidence type="ECO:0000313" key="2">
    <source>
        <dbReference type="Proteomes" id="UP000231516"/>
    </source>
</evidence>
<dbReference type="InterPro" id="IPR000600">
    <property type="entry name" value="ROK"/>
</dbReference>
<name>A0A2G5K6R4_9RHOB</name>
<dbReference type="SUPFAM" id="SSF53067">
    <property type="entry name" value="Actin-like ATPase domain"/>
    <property type="match status" value="1"/>
</dbReference>
<dbReference type="EMBL" id="MDGM01000011">
    <property type="protein sequence ID" value="PIB25228.1"/>
    <property type="molecule type" value="Genomic_DNA"/>
</dbReference>
<dbReference type="Gene3D" id="3.30.420.40">
    <property type="match status" value="2"/>
</dbReference>
<dbReference type="Pfam" id="PF13412">
    <property type="entry name" value="HTH_24"/>
    <property type="match status" value="1"/>
</dbReference>
<dbReference type="Gene3D" id="1.10.10.10">
    <property type="entry name" value="Winged helix-like DNA-binding domain superfamily/Winged helix DNA-binding domain"/>
    <property type="match status" value="1"/>
</dbReference>
<gene>
    <name evidence="1" type="ORF">BFP76_01110</name>
</gene>
<dbReference type="GO" id="GO:0019262">
    <property type="term" value="P:N-acetylneuraminate catabolic process"/>
    <property type="evidence" value="ECO:0007669"/>
    <property type="project" value="TreeGrafter"/>
</dbReference>
<dbReference type="AlphaFoldDB" id="A0A2G5K6R4"/>
<evidence type="ECO:0000313" key="1">
    <source>
        <dbReference type="EMBL" id="PIB25228.1"/>
    </source>
</evidence>
<dbReference type="InterPro" id="IPR043129">
    <property type="entry name" value="ATPase_NBD"/>
</dbReference>
<protein>
    <submittedName>
        <fullName evidence="1">Sugar kinase</fullName>
    </submittedName>
</protein>
<dbReference type="PANTHER" id="PTHR18964">
    <property type="entry name" value="ROK (REPRESSOR, ORF, KINASE) FAMILY"/>
    <property type="match status" value="1"/>
</dbReference>
<proteinExistence type="predicted"/>
<reference evidence="1 2" key="1">
    <citation type="submission" date="2016-08" db="EMBL/GenBank/DDBJ databases">
        <title>Draft genome of Amylibacter sp. strain 4G11.</title>
        <authorList>
            <person name="Wong S.-K."/>
            <person name="Hamasaki K."/>
            <person name="Yoshizawa S."/>
        </authorList>
    </citation>
    <scope>NUCLEOTIDE SEQUENCE [LARGE SCALE GENOMIC DNA]</scope>
    <source>
        <strain evidence="1 2">4G11</strain>
    </source>
</reference>
<comment type="caution">
    <text evidence="1">The sequence shown here is derived from an EMBL/GenBank/DDBJ whole genome shotgun (WGS) entry which is preliminary data.</text>
</comment>
<accession>A0A2G5K6R4</accession>
<keyword evidence="1" id="KW-0808">Transferase</keyword>
<dbReference type="Pfam" id="PF00480">
    <property type="entry name" value="ROK"/>
    <property type="match status" value="1"/>
</dbReference>
<sequence length="399" mass="43829">MNETPIIRALSNGANQKGVRDHNERLILSMLQRHGAMPGSDIARRTSLSAQTVSVILRKLESDEFLIKGTPQKGKVGKPSIPVELNPDAVFSFGVKIGRRSTELFLMNICGEILSQLRLDYDFALPQEIFAFLRNGIEKSTGELNPKLAARICGIGIAVPFEIWKWGENDANTPEEFLSWKDIDFTQELAKFCTLPVFVVNDATSACWAEHIYGRGKELRDYAYFFISTFIGGGIVINHSVYEGPHGNAGALGSLRAGDENGETRQLVDVASIHLLEDSLAKSGIAPQELWQQPQNWSHLSAFVDPWIEKTATEIAKASLSTCAVIDFEAIVIDGACPTDVRAKLVEQVQEKILQEDSRGLILPRIEEGRVGGKARAIGAACSPIFALFFLNSNSKLSD</sequence>
<dbReference type="InterPro" id="IPR036390">
    <property type="entry name" value="WH_DNA-bd_sf"/>
</dbReference>
<dbReference type="GO" id="GO:0009384">
    <property type="term" value="F:N-acylmannosamine kinase activity"/>
    <property type="evidence" value="ECO:0007669"/>
    <property type="project" value="TreeGrafter"/>
</dbReference>
<dbReference type="InterPro" id="IPR011991">
    <property type="entry name" value="ArsR-like_HTH"/>
</dbReference>
<keyword evidence="2" id="KW-1185">Reference proteome</keyword>
<organism evidence="1 2">
    <name type="scientific">Paramylibacter kogurei</name>
    <dbReference type="NCBI Taxonomy" id="1889778"/>
    <lineage>
        <taxon>Bacteria</taxon>
        <taxon>Pseudomonadati</taxon>
        <taxon>Pseudomonadota</taxon>
        <taxon>Alphaproteobacteria</taxon>
        <taxon>Rhodobacterales</taxon>
        <taxon>Paracoccaceae</taxon>
        <taxon>Paramylibacter</taxon>
    </lineage>
</organism>
<dbReference type="CDD" id="cd00090">
    <property type="entry name" value="HTH_ARSR"/>
    <property type="match status" value="1"/>
</dbReference>
<dbReference type="Proteomes" id="UP000231516">
    <property type="component" value="Unassembled WGS sequence"/>
</dbReference>
<dbReference type="InterPro" id="IPR036388">
    <property type="entry name" value="WH-like_DNA-bd_sf"/>
</dbReference>
<keyword evidence="1" id="KW-0418">Kinase</keyword>
<dbReference type="OrthoDB" id="49685at2"/>
<dbReference type="PANTHER" id="PTHR18964:SF169">
    <property type="entry name" value="N-ACETYLMANNOSAMINE KINASE"/>
    <property type="match status" value="1"/>
</dbReference>
<dbReference type="RefSeq" id="WP_099592158.1">
    <property type="nucleotide sequence ID" value="NZ_MDGM01000011.1"/>
</dbReference>